<dbReference type="InterPro" id="IPR040194">
    <property type="entry name" value="Cwf19-like"/>
</dbReference>
<accession>A0AAN7SJJ8</accession>
<dbReference type="Pfam" id="PF04676">
    <property type="entry name" value="CwfJ_C_2"/>
    <property type="match status" value="1"/>
</dbReference>
<dbReference type="InterPro" id="IPR006767">
    <property type="entry name" value="Cwf19-like_C_dom-2"/>
</dbReference>
<evidence type="ECO:0000313" key="5">
    <source>
        <dbReference type="Proteomes" id="UP001353858"/>
    </source>
</evidence>
<dbReference type="EMBL" id="JARPUR010000001">
    <property type="protein sequence ID" value="KAK4885122.1"/>
    <property type="molecule type" value="Genomic_DNA"/>
</dbReference>
<evidence type="ECO:0000313" key="4">
    <source>
        <dbReference type="EMBL" id="KAK4885122.1"/>
    </source>
</evidence>
<evidence type="ECO:0000259" key="2">
    <source>
        <dbReference type="Pfam" id="PF04676"/>
    </source>
</evidence>
<protein>
    <recommendedName>
        <fullName evidence="6">CWF19-like protein 1</fullName>
    </recommendedName>
</protein>
<name>A0AAN7SJJ8_9COLE</name>
<gene>
    <name evidence="4" type="ORF">RN001_001393</name>
</gene>
<dbReference type="GO" id="GO:0000398">
    <property type="term" value="P:mRNA splicing, via spliceosome"/>
    <property type="evidence" value="ECO:0007669"/>
    <property type="project" value="TreeGrafter"/>
</dbReference>
<sequence>MSLSVQAKLSTASQQKQHDRKSKILICGDVEGKFNTLFNRVDVVNGKAGPFDLLLCVGNFFGVNNKEFELYKAGIKKVNVPTYILGPNKEEHVSLYPEDGSELCNNVHYLGKRGLYTTSSGIKIAYISGIFSNESSNNLNTYNLEDIVYLKDVCTKVNAKGIDVLITSQWPAGVMKYDDKYKLNTTINLYSDVTAWLAAQIRPRYHASGLEGLFYERAPFRSHTDNNMQFEIVTRFLGLARVDNPSKDKWLYALHLTPVEKMSIQELLEKTTDETQSPFNILELEHKLFKNKRKTTESVQYFYDMNVEQTEEKKYIKRKKIEFDQSKCWFCLASPAVEKHLVIAVGNLVYLVLAKGGIVNYHVLICPIEHHQCGIGLPERVLAEIEKFKDALRKLYKLENMEPVFFERNYKTSHMQVQVVPIPTAAKKEIKEIFKDEAEGHGFKLEELDDCNRIDQVLPKGPPYFYVELPNGVILYTKIHSSMNFPLNFGRQVVASGAILNLPEKIDWKDCELKRENEERIVQSLRKAFEPFDFTM</sequence>
<dbReference type="CDD" id="cd07380">
    <property type="entry name" value="MPP_CWF19_N"/>
    <property type="match status" value="1"/>
</dbReference>
<feature type="domain" description="Cwf19-like C-terminal" evidence="3">
    <location>
        <begin position="318"/>
        <end position="435"/>
    </location>
</feature>
<dbReference type="Proteomes" id="UP001353858">
    <property type="component" value="Unassembled WGS sequence"/>
</dbReference>
<dbReference type="InterPro" id="IPR036265">
    <property type="entry name" value="HIT-like_sf"/>
</dbReference>
<proteinExistence type="inferred from homology"/>
<evidence type="ECO:0000256" key="1">
    <source>
        <dbReference type="ARBA" id="ARBA00006795"/>
    </source>
</evidence>
<dbReference type="SUPFAM" id="SSF54197">
    <property type="entry name" value="HIT-like"/>
    <property type="match status" value="1"/>
</dbReference>
<dbReference type="PANTHER" id="PTHR12072:SF4">
    <property type="entry name" value="CWF19-LIKE PROTEIN 1"/>
    <property type="match status" value="1"/>
</dbReference>
<evidence type="ECO:0008006" key="6">
    <source>
        <dbReference type="Google" id="ProtNLM"/>
    </source>
</evidence>
<dbReference type="InterPro" id="IPR006768">
    <property type="entry name" value="Cwf19-like_C_dom-1"/>
</dbReference>
<comment type="similarity">
    <text evidence="1">Belongs to the CWF19 family.</text>
</comment>
<dbReference type="GO" id="GO:0071014">
    <property type="term" value="C:post-mRNA release spliceosomal complex"/>
    <property type="evidence" value="ECO:0007669"/>
    <property type="project" value="TreeGrafter"/>
</dbReference>
<dbReference type="PANTHER" id="PTHR12072">
    <property type="entry name" value="CWF19, CELL CYCLE CONTROL PROTEIN"/>
    <property type="match status" value="1"/>
</dbReference>
<dbReference type="Gene3D" id="3.30.428.10">
    <property type="entry name" value="HIT-like"/>
    <property type="match status" value="1"/>
</dbReference>
<organism evidence="4 5">
    <name type="scientific">Aquatica leii</name>
    <dbReference type="NCBI Taxonomy" id="1421715"/>
    <lineage>
        <taxon>Eukaryota</taxon>
        <taxon>Metazoa</taxon>
        <taxon>Ecdysozoa</taxon>
        <taxon>Arthropoda</taxon>
        <taxon>Hexapoda</taxon>
        <taxon>Insecta</taxon>
        <taxon>Pterygota</taxon>
        <taxon>Neoptera</taxon>
        <taxon>Endopterygota</taxon>
        <taxon>Coleoptera</taxon>
        <taxon>Polyphaga</taxon>
        <taxon>Elateriformia</taxon>
        <taxon>Elateroidea</taxon>
        <taxon>Lampyridae</taxon>
        <taxon>Luciolinae</taxon>
        <taxon>Aquatica</taxon>
    </lineage>
</organism>
<feature type="domain" description="Cwf19-like protein C-terminal" evidence="2">
    <location>
        <begin position="444"/>
        <end position="535"/>
    </location>
</feature>
<comment type="caution">
    <text evidence="4">The sequence shown here is derived from an EMBL/GenBank/DDBJ whole genome shotgun (WGS) entry which is preliminary data.</text>
</comment>
<evidence type="ECO:0000259" key="3">
    <source>
        <dbReference type="Pfam" id="PF04677"/>
    </source>
</evidence>
<keyword evidence="5" id="KW-1185">Reference proteome</keyword>
<dbReference type="AlphaFoldDB" id="A0AAN7SJJ8"/>
<dbReference type="Pfam" id="PF04677">
    <property type="entry name" value="CwfJ_C_1"/>
    <property type="match status" value="1"/>
</dbReference>
<dbReference type="GO" id="GO:0061632">
    <property type="term" value="F:RNA lariat debranching enzyme activator activity"/>
    <property type="evidence" value="ECO:0007669"/>
    <property type="project" value="TreeGrafter"/>
</dbReference>
<reference evidence="5" key="1">
    <citation type="submission" date="2023-01" db="EMBL/GenBank/DDBJ databases">
        <title>Key to firefly adult light organ development and bioluminescence: homeobox transcription factors regulate luciferase expression and transportation to peroxisome.</title>
        <authorList>
            <person name="Fu X."/>
        </authorList>
    </citation>
    <scope>NUCLEOTIDE SEQUENCE [LARGE SCALE GENOMIC DNA]</scope>
</reference>